<dbReference type="KEGG" id="alam:RT761_02326"/>
<organism evidence="1 2">
    <name type="scientific">Atribacter laminatus</name>
    <dbReference type="NCBI Taxonomy" id="2847778"/>
    <lineage>
        <taxon>Bacteria</taxon>
        <taxon>Pseudomonadati</taxon>
        <taxon>Atribacterota</taxon>
        <taxon>Atribacteria</taxon>
        <taxon>Atribacterales</taxon>
        <taxon>Atribacteraceae</taxon>
        <taxon>Atribacter</taxon>
    </lineage>
</organism>
<keyword evidence="2" id="KW-1185">Reference proteome</keyword>
<dbReference type="Proteomes" id="UP000594463">
    <property type="component" value="Chromosome"/>
</dbReference>
<dbReference type="EMBL" id="CP065383">
    <property type="protein sequence ID" value="QPM69098.1"/>
    <property type="molecule type" value="Genomic_DNA"/>
</dbReference>
<reference evidence="1 2" key="1">
    <citation type="journal article" date="2021" name="Nat. Commun.">
        <title>Isolation of a member of the candidate phylum Atribacteria reveals a unique cell membrane structure.</title>
        <authorList>
            <person name="Taiki K."/>
            <person name="Nobu M.K."/>
            <person name="Kusada H."/>
            <person name="Meng X.-Y."/>
            <person name="Hosoki N."/>
            <person name="Uematsu K."/>
            <person name="Yoshioka H."/>
            <person name="Kamagata Y."/>
            <person name="Tamaki H."/>
        </authorList>
    </citation>
    <scope>NUCLEOTIDE SEQUENCE [LARGE SCALE GENOMIC DNA]</scope>
    <source>
        <strain evidence="1 2">RT761</strain>
    </source>
</reference>
<dbReference type="SUPFAM" id="SSF51445">
    <property type="entry name" value="(Trans)glycosidases"/>
    <property type="match status" value="1"/>
</dbReference>
<name>A0A7T1F3G9_ATRLM</name>
<dbReference type="InterPro" id="IPR017853">
    <property type="entry name" value="GH"/>
</dbReference>
<evidence type="ECO:0000313" key="1">
    <source>
        <dbReference type="EMBL" id="QPM69098.1"/>
    </source>
</evidence>
<dbReference type="Gene3D" id="3.20.20.80">
    <property type="entry name" value="Glycosidases"/>
    <property type="match status" value="1"/>
</dbReference>
<sequence length="420" mass="48072">MDSIIGMQIHFIQELFDEGIEKALLFLRNEGKINSIFVASQHDYLDSSGFDSLYHNKKRNKHVVNGYFFDHQLDKYDSTPIKPMKDVDLFLSSKDPFGDIQYYAKKLGFKFYAMILNRWPQSDLFPDCHMKSINGKIIPKVLCANNPKVMNLYKSIIKDLATKYDLDGIFLALLDHYVQFGFIHLTDELAYSLGIKRFNSPEVGLACFCDYCTKKATSEGIDIEKIKKGLYRGIEMGIIPHHVENITSPDEVFNFLDKVPEFLQWMHFRSKSFTEIHKELYKYIKKLNPSIQVALNTYGPADSWKYAANFNDLVSQCDWVKPMFYSGTYPGLPKTPEQVKVEMSKAVKYAKDKPVVAGINGIGSASNLENIRKSFSSALSAGSKGLILSWDYALIPLEHITYFGKLCEEVFYEKGKLGRM</sequence>
<evidence type="ECO:0000313" key="2">
    <source>
        <dbReference type="Proteomes" id="UP000594463"/>
    </source>
</evidence>
<gene>
    <name evidence="1" type="ORF">RT761_02326</name>
</gene>
<proteinExistence type="predicted"/>
<accession>A0A7T1F3G9</accession>
<protein>
    <submittedName>
        <fullName evidence="1">Uncharacterized protein</fullName>
    </submittedName>
</protein>
<dbReference type="AlphaFoldDB" id="A0A7T1F3G9"/>